<proteinExistence type="predicted"/>
<reference evidence="1" key="1">
    <citation type="journal article" date="2015" name="Nature">
        <title>Complex archaea that bridge the gap between prokaryotes and eukaryotes.</title>
        <authorList>
            <person name="Spang A."/>
            <person name="Saw J.H."/>
            <person name="Jorgensen S.L."/>
            <person name="Zaremba-Niedzwiedzka K."/>
            <person name="Martijn J."/>
            <person name="Lind A.E."/>
            <person name="van Eijk R."/>
            <person name="Schleper C."/>
            <person name="Guy L."/>
            <person name="Ettema T.J."/>
        </authorList>
    </citation>
    <scope>NUCLEOTIDE SEQUENCE</scope>
</reference>
<accession>A0A0F9WR36</accession>
<comment type="caution">
    <text evidence="1">The sequence shown here is derived from an EMBL/GenBank/DDBJ whole genome shotgun (WGS) entry which is preliminary data.</text>
</comment>
<protein>
    <submittedName>
        <fullName evidence="1">Uncharacterized protein</fullName>
    </submittedName>
</protein>
<sequence length="241" mass="28175">MKNKFIPLNFKKHPKCIQLDGNNLFAVKYETKHSKLFSGYSSIELMLNHCISSSNYLKKYRKNIKNNEIQENINANFISGVINYGRCFTSGQVKLEKNLIPKKYLKTHEKVMNMRHKYIAHYGGIGEISFGLIALYPNGDTPSIVHIEEPRHIRINFINEDLWEDIKNICETLILHVKEKQKIHYTKLCEEIRSTPLSQLYEGFEDRTLFYSPKFTPGQYSFTLDIEPSGFFELKGKLIKE</sequence>
<gene>
    <name evidence="1" type="ORF">LCGC14_0321720</name>
</gene>
<name>A0A0F9WR36_9ZZZZ</name>
<organism evidence="1">
    <name type="scientific">marine sediment metagenome</name>
    <dbReference type="NCBI Taxonomy" id="412755"/>
    <lineage>
        <taxon>unclassified sequences</taxon>
        <taxon>metagenomes</taxon>
        <taxon>ecological metagenomes</taxon>
    </lineage>
</organism>
<dbReference type="EMBL" id="LAZR01000218">
    <property type="protein sequence ID" value="KKN81218.1"/>
    <property type="molecule type" value="Genomic_DNA"/>
</dbReference>
<evidence type="ECO:0000313" key="1">
    <source>
        <dbReference type="EMBL" id="KKN81218.1"/>
    </source>
</evidence>
<dbReference type="AlphaFoldDB" id="A0A0F9WR36"/>